<dbReference type="PROSITE" id="PS50937">
    <property type="entry name" value="HTH_MERR_2"/>
    <property type="match status" value="1"/>
</dbReference>
<dbReference type="PROSITE" id="PS00552">
    <property type="entry name" value="HTH_MERR_1"/>
    <property type="match status" value="1"/>
</dbReference>
<evidence type="ECO:0000313" key="7">
    <source>
        <dbReference type="Proteomes" id="UP000475214"/>
    </source>
</evidence>
<dbReference type="InterPro" id="IPR047057">
    <property type="entry name" value="MerR_fam"/>
</dbReference>
<evidence type="ECO:0000256" key="3">
    <source>
        <dbReference type="ARBA" id="ARBA00023163"/>
    </source>
</evidence>
<dbReference type="AlphaFoldDB" id="A0A6L9SC09"/>
<dbReference type="InterPro" id="IPR009061">
    <property type="entry name" value="DNA-bd_dom_put_sf"/>
</dbReference>
<dbReference type="Proteomes" id="UP000475214">
    <property type="component" value="Unassembled WGS sequence"/>
</dbReference>
<reference evidence="6 7" key="1">
    <citation type="submission" date="2020-02" db="EMBL/GenBank/DDBJ databases">
        <authorList>
            <person name="Li X.-J."/>
            <person name="Han X.-M."/>
        </authorList>
    </citation>
    <scope>NUCLEOTIDE SEQUENCE [LARGE SCALE GENOMIC DNA]</scope>
    <source>
        <strain evidence="6 7">CCTCC AB 2017055</strain>
    </source>
</reference>
<sequence>MMRIGELAEHVGVNTRTIRYYESIGLLPDVDRSSAGCRIYSKDDVERVAFIRRAQRLDLTLDEIREVLALRERGERPCGYVLDVAHVRLGELDRRIAEMQHAREELRALLQRAGELPDDGCYGQLIQHQ</sequence>
<evidence type="ECO:0000256" key="1">
    <source>
        <dbReference type="ARBA" id="ARBA00023015"/>
    </source>
</evidence>
<keyword evidence="4" id="KW-0175">Coiled coil</keyword>
<dbReference type="PANTHER" id="PTHR30204">
    <property type="entry name" value="REDOX-CYCLING DRUG-SENSING TRANSCRIPTIONAL ACTIVATOR SOXR"/>
    <property type="match status" value="1"/>
</dbReference>
<keyword evidence="3" id="KW-0804">Transcription</keyword>
<dbReference type="InterPro" id="IPR000551">
    <property type="entry name" value="MerR-type_HTH_dom"/>
</dbReference>
<dbReference type="Pfam" id="PF13411">
    <property type="entry name" value="MerR_1"/>
    <property type="match status" value="1"/>
</dbReference>
<accession>A0A6L9SC09</accession>
<evidence type="ECO:0000259" key="5">
    <source>
        <dbReference type="PROSITE" id="PS50937"/>
    </source>
</evidence>
<dbReference type="EMBL" id="JAAGOA010000015">
    <property type="protein sequence ID" value="NEE02613.1"/>
    <property type="molecule type" value="Genomic_DNA"/>
</dbReference>
<proteinExistence type="predicted"/>
<dbReference type="Gene3D" id="1.10.1660.10">
    <property type="match status" value="1"/>
</dbReference>
<feature type="domain" description="HTH merR-type" evidence="5">
    <location>
        <begin position="1"/>
        <end position="70"/>
    </location>
</feature>
<keyword evidence="2" id="KW-0238">DNA-binding</keyword>
<dbReference type="PANTHER" id="PTHR30204:SF94">
    <property type="entry name" value="HEAVY METAL-DEPENDENT TRANSCRIPTIONAL REGULATOR HI_0293-RELATED"/>
    <property type="match status" value="1"/>
</dbReference>
<organism evidence="6 7">
    <name type="scientific">Phytoactinopolyspora halotolerans</name>
    <dbReference type="NCBI Taxonomy" id="1981512"/>
    <lineage>
        <taxon>Bacteria</taxon>
        <taxon>Bacillati</taxon>
        <taxon>Actinomycetota</taxon>
        <taxon>Actinomycetes</taxon>
        <taxon>Jiangellales</taxon>
        <taxon>Jiangellaceae</taxon>
        <taxon>Phytoactinopolyspora</taxon>
    </lineage>
</organism>
<keyword evidence="7" id="KW-1185">Reference proteome</keyword>
<evidence type="ECO:0000256" key="4">
    <source>
        <dbReference type="SAM" id="Coils"/>
    </source>
</evidence>
<feature type="coiled-coil region" evidence="4">
    <location>
        <begin position="89"/>
        <end position="116"/>
    </location>
</feature>
<protein>
    <submittedName>
        <fullName evidence="6">Heavy metal-responsive transcriptional regulator</fullName>
    </submittedName>
</protein>
<dbReference type="CDD" id="cd04770">
    <property type="entry name" value="HTH_HMRTR"/>
    <property type="match status" value="1"/>
</dbReference>
<dbReference type="GO" id="GO:0003677">
    <property type="term" value="F:DNA binding"/>
    <property type="evidence" value="ECO:0007669"/>
    <property type="project" value="UniProtKB-KW"/>
</dbReference>
<evidence type="ECO:0000256" key="2">
    <source>
        <dbReference type="ARBA" id="ARBA00023125"/>
    </source>
</evidence>
<dbReference type="SMART" id="SM00422">
    <property type="entry name" value="HTH_MERR"/>
    <property type="match status" value="1"/>
</dbReference>
<dbReference type="PRINTS" id="PR00040">
    <property type="entry name" value="HTHMERR"/>
</dbReference>
<gene>
    <name evidence="6" type="ORF">G1H10_20815</name>
</gene>
<dbReference type="SUPFAM" id="SSF46955">
    <property type="entry name" value="Putative DNA-binding domain"/>
    <property type="match status" value="1"/>
</dbReference>
<dbReference type="GO" id="GO:0003700">
    <property type="term" value="F:DNA-binding transcription factor activity"/>
    <property type="evidence" value="ECO:0007669"/>
    <property type="project" value="InterPro"/>
</dbReference>
<name>A0A6L9SC09_9ACTN</name>
<keyword evidence="1" id="KW-0805">Transcription regulation</keyword>
<comment type="caution">
    <text evidence="6">The sequence shown here is derived from an EMBL/GenBank/DDBJ whole genome shotgun (WGS) entry which is preliminary data.</text>
</comment>
<evidence type="ECO:0000313" key="6">
    <source>
        <dbReference type="EMBL" id="NEE02613.1"/>
    </source>
</evidence>